<name>A0A0W0D0Q9_CANGB</name>
<dbReference type="AlphaFoldDB" id="A0A0W0D0Q9"/>
<evidence type="ECO:0000256" key="1">
    <source>
        <dbReference type="SAM" id="MobiDB-lite"/>
    </source>
</evidence>
<dbReference type="PhylomeDB" id="A0A0W0D0Q9"/>
<sequence>MSDGKEDKPIKVTLDRGGKKVEYDIEKFRNPHRVIPQRIPNQQTTKDVHGKESNNGNAGGLLQNDGHRPGN</sequence>
<dbReference type="Proteomes" id="UP000054886">
    <property type="component" value="Unassembled WGS sequence"/>
</dbReference>
<proteinExistence type="predicted"/>
<organism evidence="2 3">
    <name type="scientific">Candida glabrata</name>
    <name type="common">Yeast</name>
    <name type="synonym">Torulopsis glabrata</name>
    <dbReference type="NCBI Taxonomy" id="5478"/>
    <lineage>
        <taxon>Eukaryota</taxon>
        <taxon>Fungi</taxon>
        <taxon>Dikarya</taxon>
        <taxon>Ascomycota</taxon>
        <taxon>Saccharomycotina</taxon>
        <taxon>Saccharomycetes</taxon>
        <taxon>Saccharomycetales</taxon>
        <taxon>Saccharomycetaceae</taxon>
        <taxon>Nakaseomyces</taxon>
    </lineage>
</organism>
<evidence type="ECO:0000313" key="2">
    <source>
        <dbReference type="EMBL" id="KTB03462.1"/>
    </source>
</evidence>
<protein>
    <submittedName>
        <fullName evidence="2">Uncharacterized protein</fullName>
    </submittedName>
</protein>
<dbReference type="VEuPathDB" id="FungiDB:CAGL0B02755g"/>
<dbReference type="OrthoDB" id="4055815at2759"/>
<feature type="region of interest" description="Disordered" evidence="1">
    <location>
        <begin position="31"/>
        <end position="71"/>
    </location>
</feature>
<dbReference type="VEuPathDB" id="FungiDB:GW608_B02607"/>
<dbReference type="VEuPathDB" id="FungiDB:GVI51_B02651"/>
<comment type="caution">
    <text evidence="2">The sequence shown here is derived from an EMBL/GenBank/DDBJ whole genome shotgun (WGS) entry which is preliminary data.</text>
</comment>
<accession>A0A0W0D0Q9</accession>
<reference evidence="2 3" key="1">
    <citation type="submission" date="2015-10" db="EMBL/GenBank/DDBJ databases">
        <title>Draft genomes sequences of Candida glabrata isolates 1A, 1B, 2A, 2B, 3A and 3B.</title>
        <authorList>
            <person name="Haavelsrud O.E."/>
            <person name="Gaustad P."/>
        </authorList>
    </citation>
    <scope>NUCLEOTIDE SEQUENCE [LARGE SCALE GENOMIC DNA]</scope>
    <source>
        <strain evidence="2">910700640</strain>
    </source>
</reference>
<dbReference type="VEuPathDB" id="FungiDB:GWK60_B02607"/>
<dbReference type="VEuPathDB" id="FungiDB:B1J91_B02755g"/>
<gene>
    <name evidence="2" type="ORF">AO440_000282</name>
</gene>
<dbReference type="EMBL" id="LLZZ01000119">
    <property type="protein sequence ID" value="KTB03462.1"/>
    <property type="molecule type" value="Genomic_DNA"/>
</dbReference>
<evidence type="ECO:0000313" key="3">
    <source>
        <dbReference type="Proteomes" id="UP000054886"/>
    </source>
</evidence>